<evidence type="ECO:0000256" key="3">
    <source>
        <dbReference type="SAM" id="SignalP"/>
    </source>
</evidence>
<accession>A0A7M5VFZ7</accession>
<feature type="compositionally biased region" description="Polar residues" evidence="1">
    <location>
        <begin position="1099"/>
        <end position="1114"/>
    </location>
</feature>
<keyword evidence="2" id="KW-0812">Transmembrane</keyword>
<feature type="compositionally biased region" description="Acidic residues" evidence="1">
    <location>
        <begin position="1233"/>
        <end position="1246"/>
    </location>
</feature>
<reference evidence="4" key="1">
    <citation type="submission" date="2021-01" db="UniProtKB">
        <authorList>
            <consortium name="EnsemblMetazoa"/>
        </authorList>
    </citation>
    <scope>IDENTIFICATION</scope>
</reference>
<feature type="chain" id="PRO_5029661756" evidence="3">
    <location>
        <begin position="21"/>
        <end position="1256"/>
    </location>
</feature>
<feature type="compositionally biased region" description="Polar residues" evidence="1">
    <location>
        <begin position="1188"/>
        <end position="1224"/>
    </location>
</feature>
<sequence>MMERKLCFIILLQFLSTVFAEPFLSAPKEVKKVLTGNPQDNQVSIPFTFEARNTTSTARHLRSLVIRDEKNQEIAYGTPTSFVARNVSRFENRLTVSRSGNQYVLKIQDLRISDEARFTAHALFEEINGTDVESKYFVDKAIVDLITQGPPRHCNRIESNILPYNITRLNRYHTYICGNPRPDVTIKQGDQEIVIRDIIEDSSEKHRYRYTFDLTDLKAEDCGSDVVVTANGNGAEMVLTRTLKLEALPEVQEVVARHQRDCLNVTYNVYDVGKCNQNFQYKVNLFDTEENQVEVSKNMTSQSEGFFRYCGVNETDIQKIKNVNVVFHREENIDNVKVNTESLKNSLHPVIELVSTSKEFDSGAEHLQLLTSHAGYNGETVSIISRIIFPNDGKSRSVTSFVIHFDEEDVSPRRQLATGNRDDFNIVNSVPEKDRYTASFESIPGGESIYNLTISPLLYKDDMVKLEAVLFFDEDGKFTNEQAHTILLVRGGPYFCDETTIENSYNISSTEETPVTKTFEFTVCGNPSPKVAAFWGEKPLQLTKSNTRSTNEFSTKLSLSIKGIEAKDCGKKLSLMMEGYGGLLKKESTFDVNFTPKIQNAKSHQIGNCIITKWNSIDTGFCPHIRYTVEPSKENGQSHPGSSNSTLNHNIVCFPSSTQALEYTETKIGALFTSLSGETISSEVSVVIEKEPIIVPEPPKLVKEDNTKNLILSPSTFDARLSTTASIDIKISNQISQDDVMSVTINRDGVLASGNKDFKLSSVIQNPLFEDRLTAVYSETDSQYRLLMSAVSYNLTGDFTTSLFYQSNGQVLVEKKINKMVVKGGPDLCGPLLPSKFFIKENENLEFSMQLCGVSRPTLSFQLNTQQIPASKVTTRPKPLDYQHIYDFKVPKLRAVDCGKRLQYEANGYLGRSLTGGFTIDVDFNKTTTYFASKDCDGCILTNWEKVESGDCGSVKYKLQYITYTQGKTNFSSEIIMGTSAKLCGDKTKGVDEVRLVTIFDNVDYENPRRPMAIPGCASGGDSDTVLIAAIAGGAGGGILIILIIIIICCCCCCRKAKNEKNIEMAAVAEKSSPKKQPISDEDEEEFVVVNPNQYTFVDPSINNNSVSQPSNEKPPSLLDNAMHRQDTINIGYPKGEFDSCSEDEADAPPPANENNIQRQDTKIGYPKGEFDSCSEDETDTLPPPIDSTPNMTSDNYQQHSNPDYSRNQQMNNPESLGQDTVNNIGYPKGEFDSETENDEWNDYENYDPKSGTLKT</sequence>
<name>A0A7M5VFZ7_9CNID</name>
<feature type="region of interest" description="Disordered" evidence="1">
    <location>
        <begin position="1099"/>
        <end position="1256"/>
    </location>
</feature>
<keyword evidence="2" id="KW-0472">Membrane</keyword>
<feature type="signal peptide" evidence="3">
    <location>
        <begin position="1"/>
        <end position="20"/>
    </location>
</feature>
<dbReference type="Proteomes" id="UP000594262">
    <property type="component" value="Unplaced"/>
</dbReference>
<organism evidence="4 5">
    <name type="scientific">Clytia hemisphaerica</name>
    <dbReference type="NCBI Taxonomy" id="252671"/>
    <lineage>
        <taxon>Eukaryota</taxon>
        <taxon>Metazoa</taxon>
        <taxon>Cnidaria</taxon>
        <taxon>Hydrozoa</taxon>
        <taxon>Hydroidolina</taxon>
        <taxon>Leptothecata</taxon>
        <taxon>Obeliida</taxon>
        <taxon>Clytiidae</taxon>
        <taxon>Clytia</taxon>
    </lineage>
</organism>
<keyword evidence="5" id="KW-1185">Reference proteome</keyword>
<feature type="transmembrane region" description="Helical" evidence="2">
    <location>
        <begin position="1026"/>
        <end position="1054"/>
    </location>
</feature>
<keyword evidence="2" id="KW-1133">Transmembrane helix</keyword>
<keyword evidence="3" id="KW-0732">Signal</keyword>
<evidence type="ECO:0000256" key="2">
    <source>
        <dbReference type="SAM" id="Phobius"/>
    </source>
</evidence>
<proteinExistence type="predicted"/>
<evidence type="ECO:0000313" key="4">
    <source>
        <dbReference type="EnsemblMetazoa" id="CLYHEMP010234.1"/>
    </source>
</evidence>
<evidence type="ECO:0000313" key="5">
    <source>
        <dbReference type="Proteomes" id="UP000594262"/>
    </source>
</evidence>
<dbReference type="AlphaFoldDB" id="A0A7M5VFZ7"/>
<protein>
    <submittedName>
        <fullName evidence="4">Uncharacterized protein</fullName>
    </submittedName>
</protein>
<dbReference type="EnsemblMetazoa" id="CLYHEMT010234.1">
    <property type="protein sequence ID" value="CLYHEMP010234.1"/>
    <property type="gene ID" value="CLYHEMG010234"/>
</dbReference>
<evidence type="ECO:0000256" key="1">
    <source>
        <dbReference type="SAM" id="MobiDB-lite"/>
    </source>
</evidence>